<evidence type="ECO:0000256" key="3">
    <source>
        <dbReference type="ARBA" id="ARBA00023015"/>
    </source>
</evidence>
<protein>
    <submittedName>
        <fullName evidence="8">Helix-turn-helix transcriptional regulator</fullName>
    </submittedName>
</protein>
<dbReference type="SUPFAM" id="SSF51306">
    <property type="entry name" value="LexA/Signal peptidase"/>
    <property type="match status" value="1"/>
</dbReference>
<dbReference type="InterPro" id="IPR019756">
    <property type="entry name" value="Pept_S26A_signal_pept_1_Ser-AS"/>
</dbReference>
<dbReference type="PANTHER" id="PTHR40661">
    <property type="match status" value="1"/>
</dbReference>
<dbReference type="PANTHER" id="PTHR40661:SF3">
    <property type="entry name" value="FELS-1 PROPHAGE TRANSCRIPTIONAL REGULATOR"/>
    <property type="match status" value="1"/>
</dbReference>
<evidence type="ECO:0000313" key="8">
    <source>
        <dbReference type="EMBL" id="MBO1080877.1"/>
    </source>
</evidence>
<dbReference type="Gene3D" id="2.10.109.10">
    <property type="entry name" value="Umud Fragment, subunit A"/>
    <property type="match status" value="1"/>
</dbReference>
<evidence type="ECO:0000313" key="9">
    <source>
        <dbReference type="Proteomes" id="UP001518989"/>
    </source>
</evidence>
<feature type="domain" description="Peptidase S24/S26A/S26B/S26C" evidence="7">
    <location>
        <begin position="143"/>
        <end position="243"/>
    </location>
</feature>
<keyword evidence="2" id="KW-0378">Hydrolase</keyword>
<evidence type="ECO:0000256" key="2">
    <source>
        <dbReference type="ARBA" id="ARBA00022801"/>
    </source>
</evidence>
<name>A0ABS3KTT2_9PROT</name>
<dbReference type="RefSeq" id="WP_207419047.1">
    <property type="nucleotide sequence ID" value="NZ_CP061177.1"/>
</dbReference>
<evidence type="ECO:0000256" key="1">
    <source>
        <dbReference type="ARBA" id="ARBA00022670"/>
    </source>
</evidence>
<dbReference type="InterPro" id="IPR039418">
    <property type="entry name" value="LexA-like"/>
</dbReference>
<feature type="region of interest" description="Disordered" evidence="6">
    <location>
        <begin position="67"/>
        <end position="91"/>
    </location>
</feature>
<keyword evidence="1" id="KW-0645">Protease</keyword>
<gene>
    <name evidence="8" type="ORF">IAI61_17685</name>
</gene>
<dbReference type="PROSITE" id="PS00501">
    <property type="entry name" value="SPASE_I_1"/>
    <property type="match status" value="1"/>
</dbReference>
<evidence type="ECO:0000256" key="5">
    <source>
        <dbReference type="ARBA" id="ARBA00023163"/>
    </source>
</evidence>
<keyword evidence="4" id="KW-0238">DNA-binding</keyword>
<dbReference type="InterPro" id="IPR036286">
    <property type="entry name" value="LexA/Signal_pep-like_sf"/>
</dbReference>
<comment type="caution">
    <text evidence="8">The sequence shown here is derived from an EMBL/GenBank/DDBJ whole genome shotgun (WGS) entry which is preliminary data.</text>
</comment>
<evidence type="ECO:0000259" key="7">
    <source>
        <dbReference type="Pfam" id="PF00717"/>
    </source>
</evidence>
<keyword evidence="5" id="KW-0804">Transcription</keyword>
<evidence type="ECO:0000256" key="4">
    <source>
        <dbReference type="ARBA" id="ARBA00023125"/>
    </source>
</evidence>
<keyword evidence="3" id="KW-0805">Transcription regulation</keyword>
<evidence type="ECO:0000256" key="6">
    <source>
        <dbReference type="SAM" id="MobiDB-lite"/>
    </source>
</evidence>
<proteinExistence type="predicted"/>
<dbReference type="CDD" id="cd06529">
    <property type="entry name" value="S24_LexA-like"/>
    <property type="match status" value="1"/>
</dbReference>
<sequence length="249" mass="27871">MDRVRKLIDEKLVELDVDLSSLSQKMGRNHAYLQQYMRRGVPVELKEKDRERLAPLLGIHADELRLSPREAAESAPMKYPANDTKPRTVPSDPSITPALNGVPEIDAILGAGSAGDGEMEAWSPDGISSISADVIRDTWGIPDSYLLGELHTTRERARIIEVRGDSMEPTLEPGDRVMVDLGDRRPSPPGLFALWDGIGVVVKRLEHIPNSDPPRFRLMSDNTARHNEYERAEDEINIIGRVIWVGRRI</sequence>
<dbReference type="Proteomes" id="UP001518989">
    <property type="component" value="Unassembled WGS sequence"/>
</dbReference>
<accession>A0ABS3KTT2</accession>
<organism evidence="8 9">
    <name type="scientific">Roseomonas haemaphysalidis</name>
    <dbReference type="NCBI Taxonomy" id="2768162"/>
    <lineage>
        <taxon>Bacteria</taxon>
        <taxon>Pseudomonadati</taxon>
        <taxon>Pseudomonadota</taxon>
        <taxon>Alphaproteobacteria</taxon>
        <taxon>Acetobacterales</taxon>
        <taxon>Roseomonadaceae</taxon>
        <taxon>Roseomonas</taxon>
    </lineage>
</organism>
<dbReference type="InterPro" id="IPR015927">
    <property type="entry name" value="Peptidase_S24_S26A/B/C"/>
</dbReference>
<keyword evidence="9" id="KW-1185">Reference proteome</keyword>
<dbReference type="EMBL" id="JACTNG010000010">
    <property type="protein sequence ID" value="MBO1080877.1"/>
    <property type="molecule type" value="Genomic_DNA"/>
</dbReference>
<reference evidence="8 9" key="1">
    <citation type="submission" date="2020-09" db="EMBL/GenBank/DDBJ databases">
        <title>Roseomonas.</title>
        <authorList>
            <person name="Zhu W."/>
        </authorList>
    </citation>
    <scope>NUCLEOTIDE SEQUENCE [LARGE SCALE GENOMIC DNA]</scope>
    <source>
        <strain evidence="8 9">573</strain>
    </source>
</reference>
<dbReference type="Pfam" id="PF00717">
    <property type="entry name" value="Peptidase_S24"/>
    <property type="match status" value="1"/>
</dbReference>